<keyword evidence="10" id="KW-1185">Reference proteome</keyword>
<dbReference type="OrthoDB" id="273771at2759"/>
<dbReference type="PROSITE" id="PS50082">
    <property type="entry name" value="WD_REPEATS_2"/>
    <property type="match status" value="2"/>
</dbReference>
<dbReference type="PANTHER" id="PTHR46042">
    <property type="entry name" value="DIPHTHINE METHYLTRANSFERASE"/>
    <property type="match status" value="1"/>
</dbReference>
<keyword evidence="3" id="KW-0677">Repeat</keyword>
<evidence type="ECO:0000256" key="4">
    <source>
        <dbReference type="ARBA" id="ARBA00022801"/>
    </source>
</evidence>
<dbReference type="RefSeq" id="XP_001011865.2">
    <property type="nucleotide sequence ID" value="XM_001011865.2"/>
</dbReference>
<dbReference type="PROSITE" id="PS50294">
    <property type="entry name" value="WD_REPEATS_REGION"/>
    <property type="match status" value="1"/>
</dbReference>
<dbReference type="GO" id="GO:0061685">
    <property type="term" value="F:diphthine methylesterase activity"/>
    <property type="evidence" value="ECO:0007669"/>
    <property type="project" value="UniProtKB-EC"/>
</dbReference>
<comment type="pathway">
    <text evidence="1">Protein modification; peptidyl-diphthamide biosynthesis.</text>
</comment>
<dbReference type="KEGG" id="tet:TTHERM_00392890"/>
<keyword evidence="2 8" id="KW-0853">WD repeat</keyword>
<evidence type="ECO:0000256" key="1">
    <source>
        <dbReference type="ARBA" id="ARBA00005156"/>
    </source>
</evidence>
<dbReference type="GO" id="GO:0005737">
    <property type="term" value="C:cytoplasm"/>
    <property type="evidence" value="ECO:0007669"/>
    <property type="project" value="TreeGrafter"/>
</dbReference>
<dbReference type="AlphaFoldDB" id="Q233G0"/>
<dbReference type="InParanoid" id="Q233G0"/>
<evidence type="ECO:0000313" key="9">
    <source>
        <dbReference type="EMBL" id="EAR91620.2"/>
    </source>
</evidence>
<keyword evidence="4" id="KW-0378">Hydrolase</keyword>
<dbReference type="InterPro" id="IPR036322">
    <property type="entry name" value="WD40_repeat_dom_sf"/>
</dbReference>
<gene>
    <name evidence="9" type="ORF">TTHERM_00392890</name>
</gene>
<organism evidence="9 10">
    <name type="scientific">Tetrahymena thermophila (strain SB210)</name>
    <dbReference type="NCBI Taxonomy" id="312017"/>
    <lineage>
        <taxon>Eukaryota</taxon>
        <taxon>Sar</taxon>
        <taxon>Alveolata</taxon>
        <taxon>Ciliophora</taxon>
        <taxon>Intramacronucleata</taxon>
        <taxon>Oligohymenophorea</taxon>
        <taxon>Hymenostomatida</taxon>
        <taxon>Tetrahymenina</taxon>
        <taxon>Tetrahymenidae</taxon>
        <taxon>Tetrahymena</taxon>
    </lineage>
</organism>
<dbReference type="SUPFAM" id="SSF50978">
    <property type="entry name" value="WD40 repeat-like"/>
    <property type="match status" value="1"/>
</dbReference>
<dbReference type="STRING" id="312017.Q233G0"/>
<dbReference type="FunCoup" id="Q233G0">
    <property type="interactions" value="242"/>
</dbReference>
<dbReference type="InterPro" id="IPR001680">
    <property type="entry name" value="WD40_rpt"/>
</dbReference>
<evidence type="ECO:0000256" key="3">
    <source>
        <dbReference type="ARBA" id="ARBA00022737"/>
    </source>
</evidence>
<dbReference type="Pfam" id="PF00400">
    <property type="entry name" value="WD40"/>
    <property type="match status" value="3"/>
</dbReference>
<evidence type="ECO:0000256" key="7">
    <source>
        <dbReference type="ARBA" id="ARBA00047551"/>
    </source>
</evidence>
<sequence>MAENKNLFKSVQKFNSELTPDCAKFCPIKGFESYLVIAYYELRDQKVYGRLELYQVEQNKLVIKDIVESAGVLDFQWFYQKIDNTVFLSTACSDSFVRIYSLKEQKEESNIKLHKEREIQTEEGHKCLYIDVNITLPQIRIVTSTDQESVFIIDLAQNLEPLKEITKVSKHQFSVWACGISKEDQNIFLSGGDDQKLILYDTRVPDFQVMMNKRSHEMGICTINFDPLNSNQFFTGCYDEHLRLWDVRNIQKEIFASKREGGVWRAIWKPQSSTQALLGVYCQHYFEIVDLNGNSKINEIQNHIFYDSLLKETVEQQEKLEGHTSLAYSCDWSQDTKNIITCSFYDKIVQLWSLTE</sequence>
<name>Q233G0_TETTS</name>
<dbReference type="EMBL" id="GG662770">
    <property type="protein sequence ID" value="EAR91620.2"/>
    <property type="molecule type" value="Genomic_DNA"/>
</dbReference>
<dbReference type="PANTHER" id="PTHR46042:SF1">
    <property type="entry name" value="DIPHTHINE METHYLTRANSFERASE"/>
    <property type="match status" value="1"/>
</dbReference>
<dbReference type="Proteomes" id="UP000009168">
    <property type="component" value="Unassembled WGS sequence"/>
</dbReference>
<dbReference type="GeneID" id="7847147"/>
<comment type="catalytic activity">
    <reaction evidence="7">
        <text>diphthine methyl ester-[translation elongation factor 2] + H2O = diphthine-[translation elongation factor 2] + methanol + H(+)</text>
        <dbReference type="Rhea" id="RHEA:42656"/>
        <dbReference type="Rhea" id="RHEA-COMP:10172"/>
        <dbReference type="Rhea" id="RHEA-COMP:10173"/>
        <dbReference type="ChEBI" id="CHEBI:15377"/>
        <dbReference type="ChEBI" id="CHEBI:15378"/>
        <dbReference type="ChEBI" id="CHEBI:17790"/>
        <dbReference type="ChEBI" id="CHEBI:79005"/>
        <dbReference type="ChEBI" id="CHEBI:82696"/>
        <dbReference type="EC" id="3.1.1.97"/>
    </reaction>
</comment>
<dbReference type="Gene3D" id="2.130.10.10">
    <property type="entry name" value="YVTN repeat-like/Quinoprotein amine dehydrogenase"/>
    <property type="match status" value="1"/>
</dbReference>
<feature type="repeat" description="WD" evidence="8">
    <location>
        <begin position="320"/>
        <end position="356"/>
    </location>
</feature>
<dbReference type="SMART" id="SM00320">
    <property type="entry name" value="WD40"/>
    <property type="match status" value="3"/>
</dbReference>
<dbReference type="InterPro" id="IPR052415">
    <property type="entry name" value="Diphthine_MTase"/>
</dbReference>
<dbReference type="HOGENOM" id="CLU_036100_2_0_1"/>
<evidence type="ECO:0000256" key="5">
    <source>
        <dbReference type="ARBA" id="ARBA00038092"/>
    </source>
</evidence>
<evidence type="ECO:0000256" key="6">
    <source>
        <dbReference type="ARBA" id="ARBA00039131"/>
    </source>
</evidence>
<evidence type="ECO:0000256" key="8">
    <source>
        <dbReference type="PROSITE-ProRule" id="PRU00221"/>
    </source>
</evidence>
<dbReference type="InterPro" id="IPR015943">
    <property type="entry name" value="WD40/YVTN_repeat-like_dom_sf"/>
</dbReference>
<accession>Q233G0</accession>
<dbReference type="EC" id="3.1.1.97" evidence="6"/>
<proteinExistence type="inferred from homology"/>
<protein>
    <recommendedName>
        <fullName evidence="6">methylated diphthine methylhydrolase</fullName>
        <ecNumber evidence="6">3.1.1.97</ecNumber>
    </recommendedName>
</protein>
<reference evidence="10" key="1">
    <citation type="journal article" date="2006" name="PLoS Biol.">
        <title>Macronuclear genome sequence of the ciliate Tetrahymena thermophila, a model eukaryote.</title>
        <authorList>
            <person name="Eisen J.A."/>
            <person name="Coyne R.S."/>
            <person name="Wu M."/>
            <person name="Wu D."/>
            <person name="Thiagarajan M."/>
            <person name="Wortman J.R."/>
            <person name="Badger J.H."/>
            <person name="Ren Q."/>
            <person name="Amedeo P."/>
            <person name="Jones K.M."/>
            <person name="Tallon L.J."/>
            <person name="Delcher A.L."/>
            <person name="Salzberg S.L."/>
            <person name="Silva J.C."/>
            <person name="Haas B.J."/>
            <person name="Majoros W.H."/>
            <person name="Farzad M."/>
            <person name="Carlton J.M."/>
            <person name="Smith R.K. Jr."/>
            <person name="Garg J."/>
            <person name="Pearlman R.E."/>
            <person name="Karrer K.M."/>
            <person name="Sun L."/>
            <person name="Manning G."/>
            <person name="Elde N.C."/>
            <person name="Turkewitz A.P."/>
            <person name="Asai D.J."/>
            <person name="Wilkes D.E."/>
            <person name="Wang Y."/>
            <person name="Cai H."/>
            <person name="Collins K."/>
            <person name="Stewart B.A."/>
            <person name="Lee S.R."/>
            <person name="Wilamowska K."/>
            <person name="Weinberg Z."/>
            <person name="Ruzzo W.L."/>
            <person name="Wloga D."/>
            <person name="Gaertig J."/>
            <person name="Frankel J."/>
            <person name="Tsao C.-C."/>
            <person name="Gorovsky M.A."/>
            <person name="Keeling P.J."/>
            <person name="Waller R.F."/>
            <person name="Patron N.J."/>
            <person name="Cherry J.M."/>
            <person name="Stover N.A."/>
            <person name="Krieger C.J."/>
            <person name="del Toro C."/>
            <person name="Ryder H.F."/>
            <person name="Williamson S.C."/>
            <person name="Barbeau R.A."/>
            <person name="Hamilton E.P."/>
            <person name="Orias E."/>
        </authorList>
    </citation>
    <scope>NUCLEOTIDE SEQUENCE [LARGE SCALE GENOMIC DNA]</scope>
    <source>
        <strain evidence="10">SB210</strain>
    </source>
</reference>
<evidence type="ECO:0000313" key="10">
    <source>
        <dbReference type="Proteomes" id="UP000009168"/>
    </source>
</evidence>
<dbReference type="eggNOG" id="KOG0280">
    <property type="taxonomic scope" value="Eukaryota"/>
</dbReference>
<evidence type="ECO:0000256" key="2">
    <source>
        <dbReference type="ARBA" id="ARBA00022574"/>
    </source>
</evidence>
<feature type="repeat" description="WD" evidence="8">
    <location>
        <begin position="213"/>
        <end position="249"/>
    </location>
</feature>
<comment type="similarity">
    <text evidence="5">Belongs to the DPH7 family.</text>
</comment>
<dbReference type="GO" id="GO:0017183">
    <property type="term" value="P:protein histidyl modification to diphthamide"/>
    <property type="evidence" value="ECO:0007669"/>
    <property type="project" value="TreeGrafter"/>
</dbReference>